<feature type="non-terminal residue" evidence="1">
    <location>
        <position position="1"/>
    </location>
</feature>
<evidence type="ECO:0000313" key="1">
    <source>
        <dbReference type="EMBL" id="CAE7619376.1"/>
    </source>
</evidence>
<accession>A0A812VF78</accession>
<dbReference type="EMBL" id="CAJNJA010029096">
    <property type="protein sequence ID" value="CAE7619376.1"/>
    <property type="molecule type" value="Genomic_DNA"/>
</dbReference>
<dbReference type="SUPFAM" id="SSF53271">
    <property type="entry name" value="PRTase-like"/>
    <property type="match status" value="1"/>
</dbReference>
<proteinExistence type="predicted"/>
<protein>
    <recommendedName>
        <fullName evidence="3">Phosphoribosyltransferase domain-containing protein</fullName>
    </recommendedName>
</protein>
<dbReference type="CDD" id="cd06223">
    <property type="entry name" value="PRTases_typeI"/>
    <property type="match status" value="1"/>
</dbReference>
<evidence type="ECO:0000313" key="2">
    <source>
        <dbReference type="Proteomes" id="UP000601435"/>
    </source>
</evidence>
<dbReference type="Gene3D" id="3.40.50.2020">
    <property type="match status" value="2"/>
</dbReference>
<dbReference type="InterPro" id="IPR000836">
    <property type="entry name" value="PRTase_dom"/>
</dbReference>
<dbReference type="OrthoDB" id="425338at2759"/>
<dbReference type="AlphaFoldDB" id="A0A812VF78"/>
<sequence length="100" mass="11019">DHILIIDDFTNSGSTLFGAVELVKKYAGGKEMNVSIFVSHLVATYDPKVVEGLKDKLHKLGKQCRFYTTNSIPMTTDLLKGDEQATVIDISDFIAELVAK</sequence>
<dbReference type="InterPro" id="IPR029057">
    <property type="entry name" value="PRTase-like"/>
</dbReference>
<dbReference type="Proteomes" id="UP000601435">
    <property type="component" value="Unassembled WGS sequence"/>
</dbReference>
<comment type="caution">
    <text evidence="1">The sequence shown here is derived from an EMBL/GenBank/DDBJ whole genome shotgun (WGS) entry which is preliminary data.</text>
</comment>
<organism evidence="1 2">
    <name type="scientific">Symbiodinium necroappetens</name>
    <dbReference type="NCBI Taxonomy" id="1628268"/>
    <lineage>
        <taxon>Eukaryota</taxon>
        <taxon>Sar</taxon>
        <taxon>Alveolata</taxon>
        <taxon>Dinophyceae</taxon>
        <taxon>Suessiales</taxon>
        <taxon>Symbiodiniaceae</taxon>
        <taxon>Symbiodinium</taxon>
    </lineage>
</organism>
<reference evidence="1" key="1">
    <citation type="submission" date="2021-02" db="EMBL/GenBank/DDBJ databases">
        <authorList>
            <person name="Dougan E. K."/>
            <person name="Rhodes N."/>
            <person name="Thang M."/>
            <person name="Chan C."/>
        </authorList>
    </citation>
    <scope>NUCLEOTIDE SEQUENCE</scope>
</reference>
<keyword evidence="2" id="KW-1185">Reference proteome</keyword>
<evidence type="ECO:0008006" key="3">
    <source>
        <dbReference type="Google" id="ProtNLM"/>
    </source>
</evidence>
<gene>
    <name evidence="1" type="ORF">SNEC2469_LOCUS17560</name>
</gene>
<name>A0A812VF78_9DINO</name>